<name>A0A2R8BYC8_9RHOB</name>
<dbReference type="RefSeq" id="WP_108894929.1">
    <property type="nucleotide sequence ID" value="NZ_ONZF01000007.1"/>
</dbReference>
<dbReference type="EMBL" id="ONZF01000007">
    <property type="protein sequence ID" value="SPJ25123.1"/>
    <property type="molecule type" value="Genomic_DNA"/>
</dbReference>
<keyword evidence="2" id="KW-1185">Reference proteome</keyword>
<dbReference type="OrthoDB" id="7666987at2"/>
<dbReference type="AlphaFoldDB" id="A0A2R8BYC8"/>
<proteinExistence type="predicted"/>
<gene>
    <name evidence="1" type="ORF">PAA8504_02969</name>
</gene>
<evidence type="ECO:0008006" key="3">
    <source>
        <dbReference type="Google" id="ProtNLM"/>
    </source>
</evidence>
<dbReference type="PIRSF" id="PIRSF012608">
    <property type="entry name" value="UCP012608"/>
    <property type="match status" value="1"/>
</dbReference>
<organism evidence="1 2">
    <name type="scientific">Palleronia abyssalis</name>
    <dbReference type="NCBI Taxonomy" id="1501240"/>
    <lineage>
        <taxon>Bacteria</taxon>
        <taxon>Pseudomonadati</taxon>
        <taxon>Pseudomonadota</taxon>
        <taxon>Alphaproteobacteria</taxon>
        <taxon>Rhodobacterales</taxon>
        <taxon>Roseobacteraceae</taxon>
        <taxon>Palleronia</taxon>
    </lineage>
</organism>
<evidence type="ECO:0000313" key="1">
    <source>
        <dbReference type="EMBL" id="SPJ25123.1"/>
    </source>
</evidence>
<dbReference type="Pfam" id="PF10094">
    <property type="entry name" value="DUF2332"/>
    <property type="match status" value="1"/>
</dbReference>
<evidence type="ECO:0000313" key="2">
    <source>
        <dbReference type="Proteomes" id="UP000244912"/>
    </source>
</evidence>
<accession>A0A2R8BYC8</accession>
<protein>
    <recommendedName>
        <fullName evidence="3">DUF2332 domain-containing protein</fullName>
    </recommendedName>
</protein>
<dbReference type="Proteomes" id="UP000244912">
    <property type="component" value="Unassembled WGS sequence"/>
</dbReference>
<dbReference type="InterPro" id="IPR011200">
    <property type="entry name" value="UCP012608"/>
</dbReference>
<reference evidence="1 2" key="1">
    <citation type="submission" date="2018-03" db="EMBL/GenBank/DDBJ databases">
        <authorList>
            <person name="Keele B.F."/>
        </authorList>
    </citation>
    <scope>NUCLEOTIDE SEQUENCE [LARGE SCALE GENOMIC DNA]</scope>
    <source>
        <strain evidence="1 2">CECT 8504</strain>
    </source>
</reference>
<sequence>MSLRDACRHQALNCRSLGSPFTARLLNLAAGRLTDASDVGATLLAWDGDVTSDGQSVPLRLAGALHRLVLLEDEGLVPHWPPHETGDDALWSAVEEAFDRRRDEVLQTLSHAPQTNEVRRAAALIPVLHMLARQYDRPLALFELGASAGLNLSMDRFDLAAGATRFGPGDSTVALAPVWEGPRPEPASLTVASRRGVDLAPLSVTNDADRLRLFAYLWPDQPERRQRTEAAVDLSDIEVEEGDAGDWLDDALNACSDDVLPVIYHTVAWQYFPAASQKRAEEAMARVGADRPLARIGMEADSGRGAGLTLTTWPNGRKHALARVDFHGRWLDWFGPTSLG</sequence>